<dbReference type="Pfam" id="PF09099">
    <property type="entry name" value="Qn_am_d_aIII"/>
    <property type="match status" value="1"/>
</dbReference>
<dbReference type="InterPro" id="IPR023887">
    <property type="entry name" value="QH-AmDH_asu"/>
</dbReference>
<dbReference type="Proteomes" id="UP000552757">
    <property type="component" value="Unassembled WGS sequence"/>
</dbReference>
<dbReference type="InterPro" id="IPR036718">
    <property type="entry name" value="H-AmDH_asu_dom2_sf"/>
</dbReference>
<dbReference type="Gene3D" id="2.40.128.120">
    <property type="entry name" value="Quinohemoprotein amine dehydrogenase alpha subunit, domain 2"/>
    <property type="match status" value="1"/>
</dbReference>
<dbReference type="NCBIfam" id="TIGR03908">
    <property type="entry name" value="QH_alpha"/>
    <property type="match status" value="1"/>
</dbReference>
<feature type="domain" description="Quinohemoprotein amine dehydrogenase alpha subunit" evidence="5">
    <location>
        <begin position="274"/>
        <end position="387"/>
    </location>
</feature>
<organism evidence="6 7">
    <name type="scientific">Sphingobium fontiphilum</name>
    <dbReference type="NCBI Taxonomy" id="944425"/>
    <lineage>
        <taxon>Bacteria</taxon>
        <taxon>Pseudomonadati</taxon>
        <taxon>Pseudomonadota</taxon>
        <taxon>Alphaproteobacteria</taxon>
        <taxon>Sphingomonadales</taxon>
        <taxon>Sphingomonadaceae</taxon>
        <taxon>Sphingobium</taxon>
    </lineage>
</organism>
<reference evidence="6 7" key="1">
    <citation type="submission" date="2020-08" db="EMBL/GenBank/DDBJ databases">
        <title>Genomic Encyclopedia of Type Strains, Phase IV (KMG-IV): sequencing the most valuable type-strain genomes for metagenomic binning, comparative biology and taxonomic classification.</title>
        <authorList>
            <person name="Goeker M."/>
        </authorList>
    </citation>
    <scope>NUCLEOTIDE SEQUENCE [LARGE SCALE GENOMIC DNA]</scope>
    <source>
        <strain evidence="6 7">DSM 29348</strain>
    </source>
</reference>
<evidence type="ECO:0000259" key="4">
    <source>
        <dbReference type="Pfam" id="PF09100"/>
    </source>
</evidence>
<dbReference type="GO" id="GO:0009055">
    <property type="term" value="F:electron transfer activity"/>
    <property type="evidence" value="ECO:0007669"/>
    <property type="project" value="InterPro"/>
</dbReference>
<evidence type="ECO:0000256" key="1">
    <source>
        <dbReference type="SAM" id="MobiDB-lite"/>
    </source>
</evidence>
<protein>
    <submittedName>
        <fullName evidence="6">Quinohemoprotein amine dehydrogenase</fullName>
        <ecNumber evidence="6">1.4.9.1</ecNumber>
    </submittedName>
</protein>
<proteinExistence type="predicted"/>
<keyword evidence="7" id="KW-1185">Reference proteome</keyword>
<dbReference type="GO" id="GO:0052876">
    <property type="term" value="F:methylamine dehydrogenase (amicyanin) activity"/>
    <property type="evidence" value="ECO:0007669"/>
    <property type="project" value="UniProtKB-EC"/>
</dbReference>
<feature type="domain" description="Quinohemoprotein amine dehydrogenase alpha subunit" evidence="3">
    <location>
        <begin position="391"/>
        <end position="476"/>
    </location>
</feature>
<dbReference type="EMBL" id="JACIEB010000001">
    <property type="protein sequence ID" value="MBB3980832.1"/>
    <property type="molecule type" value="Genomic_DNA"/>
</dbReference>
<dbReference type="InterPro" id="IPR036909">
    <property type="entry name" value="Cyt_c-like_dom_sf"/>
</dbReference>
<feature type="domain" description="Quinohemoprotein amine dehydrogenase alpha subunit haem binding" evidence="2">
    <location>
        <begin position="87"/>
        <end position="218"/>
    </location>
</feature>
<evidence type="ECO:0000313" key="7">
    <source>
        <dbReference type="Proteomes" id="UP000552757"/>
    </source>
</evidence>
<dbReference type="InterPro" id="IPR014756">
    <property type="entry name" value="Ig_E-set"/>
</dbReference>
<evidence type="ECO:0000259" key="5">
    <source>
        <dbReference type="Pfam" id="PF14930"/>
    </source>
</evidence>
<feature type="region of interest" description="Disordered" evidence="1">
    <location>
        <begin position="221"/>
        <end position="242"/>
    </location>
</feature>
<dbReference type="InterPro" id="IPR009111">
    <property type="entry name" value="QH-AmDH_asu_dom2"/>
</dbReference>
<name>A0A7W6DHS3_9SPHN</name>
<keyword evidence="6" id="KW-0560">Oxidoreductase</keyword>
<dbReference type="Pfam" id="PF09100">
    <property type="entry name" value="Qn_am_d_aIV"/>
    <property type="match status" value="1"/>
</dbReference>
<sequence>MTVTQQDHGLSDREGMTAPGRSVAAFWQSVADRWRNLGKRRLLVLPLLSGTILSASIVTAQVDPNASEAGKDPTDWAEKETGIPVTDALTTEKCGSCHAPDAKGNLSRISWIRATPEGWAQTIKRMVKLNGLSITAEEAKSVIKYLGTWHGLAPEEAKPVMYLAERRIQDETIIPNEPMREACATCHAFAQPLSSRRSHREWALLQNMHVALYSQAEAEFNRPVDDPSAPPPPRGDQPVKKPTHAKFALDWLSKEVPLNSAAWTAWRPRIGAPRLSGKWIVTASQRGHGRMIGTMTITPAGDDFTTSTTLRSLDSGATLTRSGKGLVYAGYSWRGTSTPAGPVARPDDMASGLRETMYFAPGQNSAEGRWYWGEYHEFGLDVKMVRATGAPVIAAVSPEALPTGAKGVEVRIYGDALPASLTPAEVDFGSGVTVRKLTAVSSAELVATVDVAANAIAGRHDVAVGGVVLEKALPVYASIDYLKVTPETALTHLGGIKYGKGYEQFEAIAWSSGPDGKPRTDDDFPVMTAPSTWAMKEFATVTYDDDIRYVGTLDVSGFFTPNVEGPNPERKFSRNNYGEVWVVATARALKDKQGKPLTAQAYLVTTVPAYKRWDQPEVGQ</sequence>
<dbReference type="InterPro" id="IPR015184">
    <property type="entry name" value="QH-AmDH_asu_dom_IV"/>
</dbReference>
<dbReference type="SUPFAM" id="SSF69298">
    <property type="entry name" value="Quinohemoprotein amine dehydrogenase A chain, domain 3"/>
    <property type="match status" value="1"/>
</dbReference>
<dbReference type="Gene3D" id="1.10.760.10">
    <property type="entry name" value="Cytochrome c-like domain"/>
    <property type="match status" value="1"/>
</dbReference>
<dbReference type="SUPFAM" id="SSF46626">
    <property type="entry name" value="Cytochrome c"/>
    <property type="match status" value="1"/>
</dbReference>
<dbReference type="InterPro" id="IPR015182">
    <property type="entry name" value="QH-AmDH_asu_heme-bd_dom"/>
</dbReference>
<comment type="caution">
    <text evidence="6">The sequence shown here is derived from an EMBL/GenBank/DDBJ whole genome shotgun (WGS) entry which is preliminary data.</text>
</comment>
<gene>
    <name evidence="6" type="ORF">GGR44_000463</name>
</gene>
<dbReference type="Pfam" id="PF09098">
    <property type="entry name" value="Dehyd-heme_bind"/>
    <property type="match status" value="1"/>
</dbReference>
<dbReference type="SUPFAM" id="SSF81296">
    <property type="entry name" value="E set domains"/>
    <property type="match status" value="1"/>
</dbReference>
<dbReference type="GO" id="GO:0020037">
    <property type="term" value="F:heme binding"/>
    <property type="evidence" value="ECO:0007669"/>
    <property type="project" value="InterPro"/>
</dbReference>
<dbReference type="InterPro" id="IPR015183">
    <property type="entry name" value="QH-AmDH_asu_dom_III"/>
</dbReference>
<dbReference type="InterPro" id="IPR013783">
    <property type="entry name" value="Ig-like_fold"/>
</dbReference>
<evidence type="ECO:0000313" key="6">
    <source>
        <dbReference type="EMBL" id="MBB3980832.1"/>
    </source>
</evidence>
<dbReference type="AlphaFoldDB" id="A0A7W6DHS3"/>
<feature type="domain" description="Quinohemoprotein amine dehydrogenase alpha subunit" evidence="4">
    <location>
        <begin position="482"/>
        <end position="618"/>
    </location>
</feature>
<evidence type="ECO:0000259" key="3">
    <source>
        <dbReference type="Pfam" id="PF09099"/>
    </source>
</evidence>
<evidence type="ECO:0000259" key="2">
    <source>
        <dbReference type="Pfam" id="PF09098"/>
    </source>
</evidence>
<dbReference type="EC" id="1.4.9.1" evidence="6"/>
<dbReference type="Pfam" id="PF14930">
    <property type="entry name" value="Qn_am_d_aII"/>
    <property type="match status" value="1"/>
</dbReference>
<dbReference type="Gene3D" id="2.60.40.10">
    <property type="entry name" value="Immunoglobulins"/>
    <property type="match status" value="2"/>
</dbReference>
<accession>A0A7W6DHS3</accession>